<dbReference type="AlphaFoldDB" id="A0A3D3YKU0"/>
<organism evidence="1 2">
    <name type="scientific">Alistipes communis</name>
    <dbReference type="NCBI Taxonomy" id="2585118"/>
    <lineage>
        <taxon>Bacteria</taxon>
        <taxon>Pseudomonadati</taxon>
        <taxon>Bacteroidota</taxon>
        <taxon>Bacteroidia</taxon>
        <taxon>Bacteroidales</taxon>
        <taxon>Rikenellaceae</taxon>
        <taxon>Alistipes</taxon>
    </lineage>
</organism>
<dbReference type="RefSeq" id="WP_141411926.1">
    <property type="nucleotide sequence ID" value="NZ_AP019735.1"/>
</dbReference>
<gene>
    <name evidence="1" type="ORF">A5CBH24_02270</name>
</gene>
<keyword evidence="2" id="KW-1185">Reference proteome</keyword>
<sequence>MDVSKRYLLVMLSALCGCTPTARLTNLTPQAPIPEDSVRIVQAVESPDSARKIADFRIRPIRMRGTARRAERDITRPLRRAAARNGAELAVVRTCSTRRFLWGRSHTAAGTLLTLRDCDAPYYAADSILPRYYSEGERKRDIRYQHTMEAQRKRDENLRADRRAPAHAFTLAAGYLSGWTSLDVTGIPWHRNNHRSWSLETAYTYTNAIYRISFGVRYIYGYDDYAHTAKIYDQYATYWQCRIFSTGGCNHMHYIAPEIGAAQRFARKKLLLRERIGMGIGFLRSGEYHDAGFGLHANAELEYRITKRIGLRLGVTAIAVRKGEDFLESFDDNQIYLTQMLSADGGFKQLRFGGRNYTLGLNIDL</sequence>
<accession>A0A3D3YKU0</accession>
<accession>A0A4Y1WQW0</accession>
<evidence type="ECO:0000313" key="2">
    <source>
        <dbReference type="Proteomes" id="UP000318946"/>
    </source>
</evidence>
<dbReference type="EMBL" id="AP019735">
    <property type="protein sequence ID" value="BBL02914.1"/>
    <property type="molecule type" value="Genomic_DNA"/>
</dbReference>
<reference evidence="2" key="1">
    <citation type="submission" date="2019-06" db="EMBL/GenBank/DDBJ databases">
        <title>Alistipes onderdonkii subsp. vulgaris subsp. nov., Alistipes dispar sp. nov. and Alistipes communis sp. nov., isolated from human faeces, and creation of Alistipes onderdonkii subsp. onderdonkii subsp. nov.</title>
        <authorList>
            <person name="Sakamoto M."/>
            <person name="Ikeyama N."/>
            <person name="Ogata Y."/>
            <person name="Suda W."/>
            <person name="Iino T."/>
            <person name="Hattori M."/>
            <person name="Ohkuma M."/>
        </authorList>
    </citation>
    <scope>NUCLEOTIDE SEQUENCE [LARGE SCALE GENOMIC DNA]</scope>
    <source>
        <strain evidence="2">5CBH24</strain>
    </source>
</reference>
<evidence type="ECO:0000313" key="1">
    <source>
        <dbReference type="EMBL" id="BBL02914.1"/>
    </source>
</evidence>
<dbReference type="KEGG" id="acou:A5CBH24_02270"/>
<proteinExistence type="predicted"/>
<dbReference type="STRING" id="1118061.GCA_000311925_02053"/>
<dbReference type="SUPFAM" id="SSF56925">
    <property type="entry name" value="OMPA-like"/>
    <property type="match status" value="1"/>
</dbReference>
<accession>A0A4Y1XNS6</accession>
<dbReference type="GeneID" id="78340950"/>
<protein>
    <submittedName>
        <fullName evidence="1">Uncharacterized protein</fullName>
    </submittedName>
</protein>
<dbReference type="InterPro" id="IPR011250">
    <property type="entry name" value="OMP/PagP_B-barrel"/>
</dbReference>
<dbReference type="Proteomes" id="UP000318946">
    <property type="component" value="Chromosome"/>
</dbReference>
<name>A0A3D3YKU0_9BACT</name>
<dbReference type="PROSITE" id="PS51257">
    <property type="entry name" value="PROKAR_LIPOPROTEIN"/>
    <property type="match status" value="1"/>
</dbReference>